<dbReference type="GeneID" id="120036457"/>
<dbReference type="RefSeq" id="XP_038838821.1">
    <property type="nucleotide sequence ID" value="XM_038982893.1"/>
</dbReference>
<keyword evidence="3" id="KW-1185">Reference proteome</keyword>
<dbReference type="PANTHER" id="PTHR21683:SF3">
    <property type="entry name" value="CILIA AND FLAGELLA ASSOCIATED PROTEIN 100"/>
    <property type="match status" value="1"/>
</dbReference>
<sequence length="337" mass="39934">SITAKMVNIKSDISKFEDIIKEFKMHKEFLFKLSPLEWQEAHRAKGKTLKLKSATRSATKSATKDKPKEKDKDERATPKRRTMLNSCLFRNPVAELKTDSSEYEEDPELYFRDPRQLLELLTELEEQNLSLIQNSRETEDAQEEFRQVMDYNRKKMEVETNQLTQQIDIMTHTIQRERERAAELELRARLFNFGKYKSDDQEGMFDSLGVKVEEVYRGCVGDSEANLSTLQMLKAIESRLDELLENVEIVPKERLVLAERVKEKERRFRLRDEKMHQDKQHQEERLKRALERAQADVKKTTGKKLMARSQRPARKLKTSQVYDISDKEKDEQLYFFM</sequence>
<proteinExistence type="predicted"/>
<evidence type="ECO:0000313" key="4">
    <source>
        <dbReference type="RefSeq" id="XP_038838821.1"/>
    </source>
</evidence>
<evidence type="ECO:0000256" key="2">
    <source>
        <dbReference type="SAM" id="MobiDB-lite"/>
    </source>
</evidence>
<feature type="region of interest" description="Disordered" evidence="2">
    <location>
        <begin position="44"/>
        <end position="81"/>
    </location>
</feature>
<evidence type="ECO:0000313" key="3">
    <source>
        <dbReference type="Proteomes" id="UP000808372"/>
    </source>
</evidence>
<feature type="non-terminal residue" evidence="4">
    <location>
        <position position="1"/>
    </location>
</feature>
<protein>
    <submittedName>
        <fullName evidence="4">Cilia- and flagella-associated protein 100-like</fullName>
    </submittedName>
</protein>
<dbReference type="Proteomes" id="UP000808372">
    <property type="component" value="Unplaced"/>
</dbReference>
<feature type="compositionally biased region" description="Basic and acidic residues" evidence="2">
    <location>
        <begin position="62"/>
        <end position="77"/>
    </location>
</feature>
<evidence type="ECO:0000256" key="1">
    <source>
        <dbReference type="SAM" id="Coils"/>
    </source>
</evidence>
<organism evidence="3 4">
    <name type="scientific">Salvelinus namaycush</name>
    <name type="common">Lake trout</name>
    <name type="synonym">Salmo namaycush</name>
    <dbReference type="NCBI Taxonomy" id="8040"/>
    <lineage>
        <taxon>Eukaryota</taxon>
        <taxon>Metazoa</taxon>
        <taxon>Chordata</taxon>
        <taxon>Craniata</taxon>
        <taxon>Vertebrata</taxon>
        <taxon>Euteleostomi</taxon>
        <taxon>Actinopterygii</taxon>
        <taxon>Neopterygii</taxon>
        <taxon>Teleostei</taxon>
        <taxon>Protacanthopterygii</taxon>
        <taxon>Salmoniformes</taxon>
        <taxon>Salmonidae</taxon>
        <taxon>Salmoninae</taxon>
        <taxon>Salvelinus</taxon>
    </lineage>
</organism>
<dbReference type="InterPro" id="IPR051147">
    <property type="entry name" value="CFAP_domain-containing"/>
</dbReference>
<dbReference type="AlphaFoldDB" id="A0A8U0Q9T5"/>
<gene>
    <name evidence="4" type="primary">LOC120036457</name>
</gene>
<accession>A0A8U0Q9T5</accession>
<keyword evidence="1" id="KW-0175">Coiled coil</keyword>
<name>A0A8U0Q9T5_SALNM</name>
<dbReference type="PANTHER" id="PTHR21683">
    <property type="entry name" value="COILED-COIL DOMAIN-CONTAINING PROTEIN 42 LIKE-2-LIKE-RELATED"/>
    <property type="match status" value="1"/>
</dbReference>
<reference evidence="4" key="1">
    <citation type="submission" date="2025-08" db="UniProtKB">
        <authorList>
            <consortium name="RefSeq"/>
        </authorList>
    </citation>
    <scope>IDENTIFICATION</scope>
    <source>
        <tissue evidence="4">White muscle</tissue>
    </source>
</reference>
<dbReference type="KEGG" id="snh:120036457"/>
<feature type="coiled-coil region" evidence="1">
    <location>
        <begin position="276"/>
        <end position="303"/>
    </location>
</feature>